<feature type="compositionally biased region" description="Low complexity" evidence="8">
    <location>
        <begin position="1"/>
        <end position="26"/>
    </location>
</feature>
<comment type="function">
    <text evidence="6">HflC and HflK could encode or regulate a protease.</text>
</comment>
<feature type="domain" description="Band 7" evidence="9">
    <location>
        <begin position="81"/>
        <end position="261"/>
    </location>
</feature>
<dbReference type="InterPro" id="IPR010201">
    <property type="entry name" value="HflK"/>
</dbReference>
<comment type="similarity">
    <text evidence="2 6">Belongs to the band 7/mec-2 family. HflK subfamily.</text>
</comment>
<dbReference type="GO" id="GO:0016020">
    <property type="term" value="C:membrane"/>
    <property type="evidence" value="ECO:0007669"/>
    <property type="project" value="UniProtKB-SubCell"/>
</dbReference>
<dbReference type="EMBL" id="JH603170">
    <property type="protein sequence ID" value="EIC21077.1"/>
    <property type="molecule type" value="Genomic_DNA"/>
</dbReference>
<evidence type="ECO:0000256" key="7">
    <source>
        <dbReference type="SAM" id="Coils"/>
    </source>
</evidence>
<keyword evidence="3 6" id="KW-0812">Transmembrane</keyword>
<evidence type="ECO:0000313" key="10">
    <source>
        <dbReference type="EMBL" id="EIC21077.1"/>
    </source>
</evidence>
<proteinExistence type="inferred from homology"/>
<dbReference type="CDD" id="cd03404">
    <property type="entry name" value="SPFH_HflK"/>
    <property type="match status" value="1"/>
</dbReference>
<dbReference type="Pfam" id="PF01145">
    <property type="entry name" value="Band_7"/>
    <property type="match status" value="1"/>
</dbReference>
<feature type="region of interest" description="Disordered" evidence="8">
    <location>
        <begin position="1"/>
        <end position="38"/>
    </location>
</feature>
<dbReference type="SUPFAM" id="SSF117892">
    <property type="entry name" value="Band 7/SPFH domain"/>
    <property type="match status" value="1"/>
</dbReference>
<protein>
    <recommendedName>
        <fullName evidence="6">Protein HflK</fullName>
    </recommendedName>
</protein>
<keyword evidence="7" id="KW-0175">Coiled coil</keyword>
<evidence type="ECO:0000256" key="6">
    <source>
        <dbReference type="RuleBase" id="RU364113"/>
    </source>
</evidence>
<evidence type="ECO:0000256" key="2">
    <source>
        <dbReference type="ARBA" id="ARBA00006971"/>
    </source>
</evidence>
<dbReference type="HOGENOM" id="CLU_039173_0_1_6"/>
<reference evidence="11" key="1">
    <citation type="submission" date="2011-06" db="EMBL/GenBank/DDBJ databases">
        <authorList>
            <consortium name="US DOE Joint Genome Institute (JGI-PGF)"/>
            <person name="Lucas S."/>
            <person name="Han J."/>
            <person name="Lapidus A."/>
            <person name="Cheng J.-F."/>
            <person name="Goodwin L."/>
            <person name="Pitluck S."/>
            <person name="Peters L."/>
            <person name="Land M.L."/>
            <person name="Hauser L."/>
            <person name="Vogl K."/>
            <person name="Liu Z."/>
            <person name="Overmann J."/>
            <person name="Frigaard N.-U."/>
            <person name="Bryant D.A."/>
            <person name="Woyke T.J."/>
        </authorList>
    </citation>
    <scope>NUCLEOTIDE SEQUENCE [LARGE SCALE GENOMIC DNA]</scope>
    <source>
        <strain evidence="11">970</strain>
    </source>
</reference>
<dbReference type="STRING" id="631362.Thi970DRAFT_04762"/>
<keyword evidence="5 6" id="KW-0472">Membrane</keyword>
<reference evidence="10 11" key="2">
    <citation type="submission" date="2011-11" db="EMBL/GenBank/DDBJ databases">
        <authorList>
            <consortium name="US DOE Joint Genome Institute"/>
            <person name="Lucas S."/>
            <person name="Han J."/>
            <person name="Lapidus A."/>
            <person name="Cheng J.-F."/>
            <person name="Goodwin L."/>
            <person name="Pitluck S."/>
            <person name="Peters L."/>
            <person name="Ovchinnikova G."/>
            <person name="Zhang X."/>
            <person name="Detter J.C."/>
            <person name="Han C."/>
            <person name="Tapia R."/>
            <person name="Land M."/>
            <person name="Hauser L."/>
            <person name="Kyrpides N."/>
            <person name="Ivanova N."/>
            <person name="Pagani I."/>
            <person name="Vogl K."/>
            <person name="Liu Z."/>
            <person name="Overmann J."/>
            <person name="Frigaard N.-U."/>
            <person name="Bryant D."/>
            <person name="Woyke T."/>
        </authorList>
    </citation>
    <scope>NUCLEOTIDE SEQUENCE [LARGE SCALE GENOMIC DNA]</scope>
    <source>
        <strain evidence="10 11">970</strain>
    </source>
</reference>
<dbReference type="AlphaFoldDB" id="H8Z3S5"/>
<evidence type="ECO:0000313" key="11">
    <source>
        <dbReference type="Proteomes" id="UP000002964"/>
    </source>
</evidence>
<gene>
    <name evidence="10" type="ORF">Thi970DRAFT_04762</name>
</gene>
<dbReference type="PANTHER" id="PTHR43327:SF2">
    <property type="entry name" value="MODULATOR OF FTSH PROTEASE HFLK"/>
    <property type="match status" value="1"/>
</dbReference>
<dbReference type="OrthoDB" id="9779595at2"/>
<evidence type="ECO:0000256" key="5">
    <source>
        <dbReference type="ARBA" id="ARBA00023136"/>
    </source>
</evidence>
<dbReference type="SMART" id="SM00244">
    <property type="entry name" value="PHB"/>
    <property type="match status" value="1"/>
</dbReference>
<evidence type="ECO:0000256" key="3">
    <source>
        <dbReference type="ARBA" id="ARBA00022692"/>
    </source>
</evidence>
<feature type="transmembrane region" description="Helical" evidence="6">
    <location>
        <begin position="61"/>
        <end position="80"/>
    </location>
</feature>
<dbReference type="NCBIfam" id="TIGR01933">
    <property type="entry name" value="hflK"/>
    <property type="match status" value="1"/>
</dbReference>
<dbReference type="PANTHER" id="PTHR43327">
    <property type="entry name" value="STOMATIN-LIKE PROTEIN 2, MITOCHONDRIAL"/>
    <property type="match status" value="1"/>
</dbReference>
<comment type="subcellular location">
    <subcellularLocation>
        <location evidence="1">Membrane</location>
        <topology evidence="1">Single-pass membrane protein</topology>
    </subcellularLocation>
</comment>
<sequence>MPAYKGNNRSSGGLSGGNSSDGNASDGSGGSSSLPPDLESLIQQGQNRLNRVFSGGSPHGGVVILVAILALVILGIWTAWTTYYTVPSDSVAVVQRFGKYLKEVQPGLHFKLPLGVDKATIVPVKRQLKQEFGFTTPGATDPYQSPQDGKRETEMVTGDLNAALVEWVVQYRISDPVKFLFEVREPSETLRYVSESVMREVVGDRTVDEVITIGRQEIETEALAKMQALSTKYAMGISIDQVQLKNINPPQPVQESFNEVNQAQQEKEKLINEARRDYNKVIPLAEGEKDQRIREADGYRLKRINEAEGDAARFNALLAEYSKAPEVTRRRIYIETLQEVMPSIGSKIIIDERTRSILPFLNLDAQSGNRSADQTGGRP</sequence>
<dbReference type="InterPro" id="IPR050710">
    <property type="entry name" value="Band7/mec-2_domain"/>
</dbReference>
<evidence type="ECO:0000256" key="8">
    <source>
        <dbReference type="SAM" id="MobiDB-lite"/>
    </source>
</evidence>
<feature type="coiled-coil region" evidence="7">
    <location>
        <begin position="253"/>
        <end position="280"/>
    </location>
</feature>
<evidence type="ECO:0000256" key="4">
    <source>
        <dbReference type="ARBA" id="ARBA00022989"/>
    </source>
</evidence>
<keyword evidence="11" id="KW-1185">Reference proteome</keyword>
<accession>H8Z3S5</accession>
<name>H8Z3S5_9GAMM</name>
<keyword evidence="4 6" id="KW-1133">Transmembrane helix</keyword>
<organism evidence="10 11">
    <name type="scientific">Thiorhodovibrio frisius</name>
    <dbReference type="NCBI Taxonomy" id="631362"/>
    <lineage>
        <taxon>Bacteria</taxon>
        <taxon>Pseudomonadati</taxon>
        <taxon>Pseudomonadota</taxon>
        <taxon>Gammaproteobacteria</taxon>
        <taxon>Chromatiales</taxon>
        <taxon>Chromatiaceae</taxon>
        <taxon>Thiorhodovibrio</taxon>
    </lineage>
</organism>
<dbReference type="Proteomes" id="UP000002964">
    <property type="component" value="Unassembled WGS sequence"/>
</dbReference>
<evidence type="ECO:0000259" key="9">
    <source>
        <dbReference type="SMART" id="SM00244"/>
    </source>
</evidence>
<dbReference type="eggNOG" id="COG0330">
    <property type="taxonomic scope" value="Bacteria"/>
</dbReference>
<dbReference type="InterPro" id="IPR036013">
    <property type="entry name" value="Band_7/SPFH_dom_sf"/>
</dbReference>
<comment type="subunit">
    <text evidence="6">HflC and HflK may interact to form a multimeric complex.</text>
</comment>
<dbReference type="InterPro" id="IPR001107">
    <property type="entry name" value="Band_7"/>
</dbReference>
<evidence type="ECO:0000256" key="1">
    <source>
        <dbReference type="ARBA" id="ARBA00004167"/>
    </source>
</evidence>
<dbReference type="Gene3D" id="3.30.479.30">
    <property type="entry name" value="Band 7 domain"/>
    <property type="match status" value="1"/>
</dbReference>